<dbReference type="EMBL" id="NUPM01000036">
    <property type="protein sequence ID" value="PGY99373.1"/>
    <property type="molecule type" value="Genomic_DNA"/>
</dbReference>
<gene>
    <name evidence="9" type="ORF">COE48_29590</name>
    <name evidence="8" type="ORF">CON01_31400</name>
</gene>
<dbReference type="InterPro" id="IPR036388">
    <property type="entry name" value="WH-like_DNA-bd_sf"/>
</dbReference>
<dbReference type="GO" id="GO:0006352">
    <property type="term" value="P:DNA-templated transcription initiation"/>
    <property type="evidence" value="ECO:0007669"/>
    <property type="project" value="InterPro"/>
</dbReference>
<dbReference type="Gene3D" id="1.10.10.10">
    <property type="entry name" value="Winged helix-like DNA-binding domain superfamily/Winged helix DNA-binding domain"/>
    <property type="match status" value="1"/>
</dbReference>
<keyword evidence="2" id="KW-0805">Transcription regulation</keyword>
<evidence type="ECO:0000313" key="11">
    <source>
        <dbReference type="Proteomes" id="UP000223445"/>
    </source>
</evidence>
<evidence type="ECO:0000256" key="5">
    <source>
        <dbReference type="ARBA" id="ARBA00023163"/>
    </source>
</evidence>
<dbReference type="Pfam" id="PF04542">
    <property type="entry name" value="Sigma70_r2"/>
    <property type="match status" value="1"/>
</dbReference>
<evidence type="ECO:0000256" key="2">
    <source>
        <dbReference type="ARBA" id="ARBA00023015"/>
    </source>
</evidence>
<dbReference type="AlphaFoldDB" id="A0A9X6YDC5"/>
<dbReference type="InterPro" id="IPR013325">
    <property type="entry name" value="RNA_pol_sigma_r2"/>
</dbReference>
<accession>A0A9X6YDC5</accession>
<evidence type="ECO:0000313" key="9">
    <source>
        <dbReference type="EMBL" id="PGY99373.1"/>
    </source>
</evidence>
<dbReference type="Proteomes" id="UP000220127">
    <property type="component" value="Unassembled WGS sequence"/>
</dbReference>
<dbReference type="PANTHER" id="PTHR43133">
    <property type="entry name" value="RNA POLYMERASE ECF-TYPE SIGMA FACTO"/>
    <property type="match status" value="1"/>
</dbReference>
<comment type="similarity">
    <text evidence="1">Belongs to the sigma-70 factor family. ECF subfamily.</text>
</comment>
<dbReference type="GeneID" id="69529384"/>
<evidence type="ECO:0000313" key="8">
    <source>
        <dbReference type="EMBL" id="PED10602.1"/>
    </source>
</evidence>
<dbReference type="InterPro" id="IPR014284">
    <property type="entry name" value="RNA_pol_sigma-70_dom"/>
</dbReference>
<feature type="domain" description="RNA polymerase sigma factor 70 region 4 type 2" evidence="7">
    <location>
        <begin position="120"/>
        <end position="171"/>
    </location>
</feature>
<organism evidence="8 10">
    <name type="scientific">Bacillus thuringiensis</name>
    <dbReference type="NCBI Taxonomy" id="1428"/>
    <lineage>
        <taxon>Bacteria</taxon>
        <taxon>Bacillati</taxon>
        <taxon>Bacillota</taxon>
        <taxon>Bacilli</taxon>
        <taxon>Bacillales</taxon>
        <taxon>Bacillaceae</taxon>
        <taxon>Bacillus</taxon>
        <taxon>Bacillus cereus group</taxon>
    </lineage>
</organism>
<keyword evidence="4" id="KW-0238">DNA-binding</keyword>
<dbReference type="NCBIfam" id="TIGR02937">
    <property type="entry name" value="sigma70-ECF"/>
    <property type="match status" value="1"/>
</dbReference>
<evidence type="ECO:0000313" key="10">
    <source>
        <dbReference type="Proteomes" id="UP000220127"/>
    </source>
</evidence>
<sequence>MREVEIVEGLRKKDMKALHAAIDQYGDLIYKVVHGVLDTSHSKVLVDECVDDILLIIWYNIDSYDEKRGKFRNWLISIAKFKAIDFKRKSNQVYRLQEFQQDIYEERTGTNQTKEEEEENFYLLIRSLNNEDKKIFIKRYLDEYSVQEIASELGLATDTVYSRLSRGRKKIKKIIGGETDAQRGTVAGFK</sequence>
<comment type="caution">
    <text evidence="8">The sequence shown here is derived from an EMBL/GenBank/DDBJ whole genome shotgun (WGS) entry which is preliminary data.</text>
</comment>
<dbReference type="RefSeq" id="WP_011040847.1">
    <property type="nucleotide sequence ID" value="NZ_JBALLD010000002.1"/>
</dbReference>
<dbReference type="GO" id="GO:0003677">
    <property type="term" value="F:DNA binding"/>
    <property type="evidence" value="ECO:0007669"/>
    <property type="project" value="UniProtKB-KW"/>
</dbReference>
<dbReference type="SUPFAM" id="SSF88659">
    <property type="entry name" value="Sigma3 and sigma4 domains of RNA polymerase sigma factors"/>
    <property type="match status" value="1"/>
</dbReference>
<evidence type="ECO:0000256" key="1">
    <source>
        <dbReference type="ARBA" id="ARBA00010641"/>
    </source>
</evidence>
<dbReference type="PANTHER" id="PTHR43133:SF8">
    <property type="entry name" value="RNA POLYMERASE SIGMA FACTOR HI_1459-RELATED"/>
    <property type="match status" value="1"/>
</dbReference>
<protein>
    <submittedName>
        <fullName evidence="8">RNA polymerase subunit sigma-70</fullName>
    </submittedName>
</protein>
<dbReference type="GO" id="GO:0016987">
    <property type="term" value="F:sigma factor activity"/>
    <property type="evidence" value="ECO:0007669"/>
    <property type="project" value="UniProtKB-KW"/>
</dbReference>
<dbReference type="Gene3D" id="1.10.1740.10">
    <property type="match status" value="1"/>
</dbReference>
<evidence type="ECO:0000256" key="3">
    <source>
        <dbReference type="ARBA" id="ARBA00023082"/>
    </source>
</evidence>
<dbReference type="InterPro" id="IPR007627">
    <property type="entry name" value="RNA_pol_sigma70_r2"/>
</dbReference>
<name>A0A9X6YDC5_BACTU</name>
<dbReference type="SUPFAM" id="SSF88946">
    <property type="entry name" value="Sigma2 domain of RNA polymerase sigma factors"/>
    <property type="match status" value="1"/>
</dbReference>
<keyword evidence="3" id="KW-0731">Sigma factor</keyword>
<dbReference type="InterPro" id="IPR039425">
    <property type="entry name" value="RNA_pol_sigma-70-like"/>
</dbReference>
<keyword evidence="5" id="KW-0804">Transcription</keyword>
<dbReference type="Proteomes" id="UP000223445">
    <property type="component" value="Unassembled WGS sequence"/>
</dbReference>
<evidence type="ECO:0000259" key="7">
    <source>
        <dbReference type="Pfam" id="PF08281"/>
    </source>
</evidence>
<dbReference type="InterPro" id="IPR013249">
    <property type="entry name" value="RNA_pol_sigma70_r4_t2"/>
</dbReference>
<dbReference type="InterPro" id="IPR013324">
    <property type="entry name" value="RNA_pol_sigma_r3/r4-like"/>
</dbReference>
<evidence type="ECO:0000259" key="6">
    <source>
        <dbReference type="Pfam" id="PF04542"/>
    </source>
</evidence>
<reference evidence="10 11" key="1">
    <citation type="submission" date="2017-09" db="EMBL/GenBank/DDBJ databases">
        <title>Large-scale bioinformatics analysis of Bacillus genomes uncovers conserved roles of natural products in bacterial physiology.</title>
        <authorList>
            <consortium name="Agbiome Team Llc"/>
            <person name="Bleich R.M."/>
            <person name="Grubbs K.J."/>
            <person name="Santa Maria K.C."/>
            <person name="Allen S.E."/>
            <person name="Farag S."/>
            <person name="Shank E.A."/>
            <person name="Bowers A."/>
        </authorList>
    </citation>
    <scope>NUCLEOTIDE SEQUENCE [LARGE SCALE GENOMIC DNA]</scope>
    <source>
        <strain evidence="9 11">AFS030179</strain>
        <strain evidence="8 10">AFS094940</strain>
    </source>
</reference>
<dbReference type="CDD" id="cd06171">
    <property type="entry name" value="Sigma70_r4"/>
    <property type="match status" value="1"/>
</dbReference>
<dbReference type="EMBL" id="NVMD01000048">
    <property type="protein sequence ID" value="PED10602.1"/>
    <property type="molecule type" value="Genomic_DNA"/>
</dbReference>
<evidence type="ECO:0000256" key="4">
    <source>
        <dbReference type="ARBA" id="ARBA00023125"/>
    </source>
</evidence>
<dbReference type="Pfam" id="PF08281">
    <property type="entry name" value="Sigma70_r4_2"/>
    <property type="match status" value="1"/>
</dbReference>
<proteinExistence type="inferred from homology"/>
<feature type="domain" description="RNA polymerase sigma-70 region 2" evidence="6">
    <location>
        <begin position="22"/>
        <end position="90"/>
    </location>
</feature>